<dbReference type="Gene3D" id="3.40.50.150">
    <property type="entry name" value="Vaccinia Virus protein VP39"/>
    <property type="match status" value="1"/>
</dbReference>
<dbReference type="InterPro" id="IPR013217">
    <property type="entry name" value="Methyltransf_12"/>
</dbReference>
<dbReference type="GO" id="GO:0032259">
    <property type="term" value="P:methylation"/>
    <property type="evidence" value="ECO:0007669"/>
    <property type="project" value="UniProtKB-KW"/>
</dbReference>
<evidence type="ECO:0000313" key="2">
    <source>
        <dbReference type="EMBL" id="TWJ11574.1"/>
    </source>
</evidence>
<dbReference type="GO" id="GO:0008168">
    <property type="term" value="F:methyltransferase activity"/>
    <property type="evidence" value="ECO:0007669"/>
    <property type="project" value="UniProtKB-KW"/>
</dbReference>
<name>A0A562V131_9ACTN</name>
<protein>
    <submittedName>
        <fullName evidence="2">Methyltransferase family protein</fullName>
    </submittedName>
</protein>
<dbReference type="PANTHER" id="PTHR43667:SF2">
    <property type="entry name" value="FATTY ACID C-METHYL TRANSFERASE"/>
    <property type="match status" value="1"/>
</dbReference>
<keyword evidence="3" id="KW-1185">Reference proteome</keyword>
<dbReference type="InterPro" id="IPR029063">
    <property type="entry name" value="SAM-dependent_MTases_sf"/>
</dbReference>
<reference evidence="2 3" key="1">
    <citation type="journal article" date="2013" name="Stand. Genomic Sci.">
        <title>Genomic Encyclopedia of Type Strains, Phase I: The one thousand microbial genomes (KMG-I) project.</title>
        <authorList>
            <person name="Kyrpides N.C."/>
            <person name="Woyke T."/>
            <person name="Eisen J.A."/>
            <person name="Garrity G."/>
            <person name="Lilburn T.G."/>
            <person name="Beck B.J."/>
            <person name="Whitman W.B."/>
            <person name="Hugenholtz P."/>
            <person name="Klenk H.P."/>
        </authorList>
    </citation>
    <scope>NUCLEOTIDE SEQUENCE [LARGE SCALE GENOMIC DNA]</scope>
    <source>
        <strain evidence="2 3">DSM 45044</strain>
    </source>
</reference>
<accession>A0A562V131</accession>
<dbReference type="InterPro" id="IPR050723">
    <property type="entry name" value="CFA/CMAS"/>
</dbReference>
<dbReference type="AlphaFoldDB" id="A0A562V131"/>
<dbReference type="CDD" id="cd02440">
    <property type="entry name" value="AdoMet_MTases"/>
    <property type="match status" value="1"/>
</dbReference>
<dbReference type="Proteomes" id="UP000321617">
    <property type="component" value="Unassembled WGS sequence"/>
</dbReference>
<dbReference type="PANTHER" id="PTHR43667">
    <property type="entry name" value="CYCLOPROPANE-FATTY-ACYL-PHOSPHOLIPID SYNTHASE"/>
    <property type="match status" value="1"/>
</dbReference>
<dbReference type="EMBL" id="VLLL01000006">
    <property type="protein sequence ID" value="TWJ11574.1"/>
    <property type="molecule type" value="Genomic_DNA"/>
</dbReference>
<keyword evidence="2" id="KW-0489">Methyltransferase</keyword>
<keyword evidence="2" id="KW-0808">Transferase</keyword>
<gene>
    <name evidence="2" type="ORF">LX16_2299</name>
</gene>
<dbReference type="OrthoDB" id="474235at2"/>
<organism evidence="2 3">
    <name type="scientific">Stackebrandtia albiflava</name>
    <dbReference type="NCBI Taxonomy" id="406432"/>
    <lineage>
        <taxon>Bacteria</taxon>
        <taxon>Bacillati</taxon>
        <taxon>Actinomycetota</taxon>
        <taxon>Actinomycetes</taxon>
        <taxon>Glycomycetales</taxon>
        <taxon>Glycomycetaceae</taxon>
        <taxon>Stackebrandtia</taxon>
    </lineage>
</organism>
<evidence type="ECO:0000313" key="3">
    <source>
        <dbReference type="Proteomes" id="UP000321617"/>
    </source>
</evidence>
<dbReference type="RefSeq" id="WP_147137864.1">
    <property type="nucleotide sequence ID" value="NZ_BAABIJ010000002.1"/>
</dbReference>
<dbReference type="SUPFAM" id="SSF53335">
    <property type="entry name" value="S-adenosyl-L-methionine-dependent methyltransferases"/>
    <property type="match status" value="1"/>
</dbReference>
<sequence length="247" mass="26851">MTDIPAPAYGTRLDFASPLSGERATALVTRLAAATPRTILDIGCGWGELLLRLVESCPGATGTGIDTDEPDVLRGRRNADARGLGDRTEFVVGPGEDHDTPADLVLCIGASHAYGDTPSALRRLRELVTPGGTLLFADVFWERPPTEADLANLWPDTTPDDHPSLHGLVGHAEAAGFQPLWIESVNRDEWERFESGHLADKAEWLLRHGDDPRAEGYRTDLADHRRIWLTGSRDLVGFAYLTLGVPA</sequence>
<evidence type="ECO:0000259" key="1">
    <source>
        <dbReference type="Pfam" id="PF08242"/>
    </source>
</evidence>
<comment type="caution">
    <text evidence="2">The sequence shown here is derived from an EMBL/GenBank/DDBJ whole genome shotgun (WGS) entry which is preliminary data.</text>
</comment>
<feature type="domain" description="Methyltransferase type 12" evidence="1">
    <location>
        <begin position="40"/>
        <end position="134"/>
    </location>
</feature>
<proteinExistence type="predicted"/>
<dbReference type="Pfam" id="PF08242">
    <property type="entry name" value="Methyltransf_12"/>
    <property type="match status" value="1"/>
</dbReference>